<dbReference type="PANTHER" id="PTHR15002">
    <property type="entry name" value="RIBOSOMAL BIOGENESIS PROTEIN LAS1L"/>
    <property type="match status" value="1"/>
</dbReference>
<dbReference type="STRING" id="94130.A0A2Z6RTQ5"/>
<dbReference type="Pfam" id="PF04031">
    <property type="entry name" value="Las1"/>
    <property type="match status" value="1"/>
</dbReference>
<evidence type="ECO:0000313" key="3">
    <source>
        <dbReference type="Proteomes" id="UP000247702"/>
    </source>
</evidence>
<dbReference type="GO" id="GO:0030687">
    <property type="term" value="C:preribosome, large subunit precursor"/>
    <property type="evidence" value="ECO:0007669"/>
    <property type="project" value="TreeGrafter"/>
</dbReference>
<evidence type="ECO:0000313" key="2">
    <source>
        <dbReference type="EMBL" id="GBB95328.1"/>
    </source>
</evidence>
<keyword evidence="3" id="KW-1185">Reference proteome</keyword>
<dbReference type="GO" id="GO:0000470">
    <property type="term" value="P:maturation of LSU-rRNA"/>
    <property type="evidence" value="ECO:0007669"/>
    <property type="project" value="TreeGrafter"/>
</dbReference>
<dbReference type="AlphaFoldDB" id="A0A2Z6RTQ5"/>
<dbReference type="GO" id="GO:0004519">
    <property type="term" value="F:endonuclease activity"/>
    <property type="evidence" value="ECO:0007669"/>
    <property type="project" value="InterPro"/>
</dbReference>
<feature type="region of interest" description="Disordered" evidence="1">
    <location>
        <begin position="1"/>
        <end position="20"/>
    </location>
</feature>
<evidence type="ECO:0008006" key="4">
    <source>
        <dbReference type="Google" id="ProtNLM"/>
    </source>
</evidence>
<feature type="compositionally biased region" description="Basic and acidic residues" evidence="1">
    <location>
        <begin position="1"/>
        <end position="10"/>
    </location>
</feature>
<dbReference type="GO" id="GO:0000460">
    <property type="term" value="P:maturation of 5.8S rRNA"/>
    <property type="evidence" value="ECO:0007669"/>
    <property type="project" value="TreeGrafter"/>
</dbReference>
<sequence>MKETKGEAKNERKKMKETKGKVKKMKETMKWIKERIVIRSIITIFQVLDEGRNHKHAQYICVDYAGLYLGHLLKNFSKFVNGFIQSPRTNVKAWSSRGKVPHAVVSTAAFVEVSLRDEFRYENISNHELRLLYSMVFIRFVNGMVDPVQQGTFALSISSIAVKLNMPLWFVEVRHAGTHEHLPSLQILRNGCRQALQWLNENYWSSQKPLQSTQVNKIRSLILQHKELRKEDINGNNNRDSSRKIMGKIMELISEEYISESIIPVLLEPGFLVPMAKKKRALAQDLSLLPESKKIWDVMLQAFDKEWDTFGNELILKMLEVLNKDNDDIKSDMNNQEIQPAHTSSSYLITLAAWIKHILSTHYNGKSFTNLDVNNILEFCLRKPSTNTQLILQVMMECDEELKTSVSPFVNYIDKMLHSKDVIHNIEDIPKITEDDMNVELNKLRSELDKVNKLKKEEISVISENNHASSSNEDSSWKMYDYNEWKPCALGCLPNGQVPCLDLPLELDGPGTVIHSLRE</sequence>
<dbReference type="Proteomes" id="UP000247702">
    <property type="component" value="Unassembled WGS sequence"/>
</dbReference>
<comment type="caution">
    <text evidence="2">The sequence shown here is derived from an EMBL/GenBank/DDBJ whole genome shotgun (WGS) entry which is preliminary data.</text>
</comment>
<reference evidence="2 3" key="1">
    <citation type="submission" date="2017-11" db="EMBL/GenBank/DDBJ databases">
        <title>The genome of Rhizophagus clarus HR1 reveals common genetic basis of auxotrophy among arbuscular mycorrhizal fungi.</title>
        <authorList>
            <person name="Kobayashi Y."/>
        </authorList>
    </citation>
    <scope>NUCLEOTIDE SEQUENCE [LARGE SCALE GENOMIC DNA]</scope>
    <source>
        <strain evidence="2 3">HR1</strain>
    </source>
</reference>
<gene>
    <name evidence="2" type="ORF">RclHR1_02510022</name>
</gene>
<dbReference type="EMBL" id="BEXD01001680">
    <property type="protein sequence ID" value="GBB95328.1"/>
    <property type="molecule type" value="Genomic_DNA"/>
</dbReference>
<proteinExistence type="predicted"/>
<dbReference type="GO" id="GO:0090730">
    <property type="term" value="C:Las1 complex"/>
    <property type="evidence" value="ECO:0007669"/>
    <property type="project" value="InterPro"/>
</dbReference>
<name>A0A2Z6RTQ5_9GLOM</name>
<dbReference type="PANTHER" id="PTHR15002:SF0">
    <property type="entry name" value="RIBOSOMAL BIOGENESIS PROTEIN LAS1L"/>
    <property type="match status" value="1"/>
</dbReference>
<accession>A0A2Z6RTQ5</accession>
<protein>
    <recommendedName>
        <fullName evidence="4">rRNA-processing protein las1</fullName>
    </recommendedName>
</protein>
<organism evidence="2 3">
    <name type="scientific">Rhizophagus clarus</name>
    <dbReference type="NCBI Taxonomy" id="94130"/>
    <lineage>
        <taxon>Eukaryota</taxon>
        <taxon>Fungi</taxon>
        <taxon>Fungi incertae sedis</taxon>
        <taxon>Mucoromycota</taxon>
        <taxon>Glomeromycotina</taxon>
        <taxon>Glomeromycetes</taxon>
        <taxon>Glomerales</taxon>
        <taxon>Glomeraceae</taxon>
        <taxon>Rhizophagus</taxon>
    </lineage>
</organism>
<evidence type="ECO:0000256" key="1">
    <source>
        <dbReference type="SAM" id="MobiDB-lite"/>
    </source>
</evidence>
<dbReference type="InterPro" id="IPR007174">
    <property type="entry name" value="Las1"/>
</dbReference>